<accession>A0ACC0WKW5</accession>
<proteinExistence type="predicted"/>
<reference evidence="1 2" key="1">
    <citation type="journal article" date="2022" name="bioRxiv">
        <title>The genome of the oomycete Peronosclerospora sorghi, a cosmopolitan pathogen of maize and sorghum, is inflated with dispersed pseudogenes.</title>
        <authorList>
            <person name="Fletcher K."/>
            <person name="Martin F."/>
            <person name="Isakeit T."/>
            <person name="Cavanaugh K."/>
            <person name="Magill C."/>
            <person name="Michelmore R."/>
        </authorList>
    </citation>
    <scope>NUCLEOTIDE SEQUENCE [LARGE SCALE GENOMIC DNA]</scope>
    <source>
        <strain evidence="1">P6</strain>
    </source>
</reference>
<gene>
    <name evidence="1" type="ORF">PsorP6_017526</name>
</gene>
<sequence>MMIERFAEFGANLELTKELGETIQKQEQQIAENLVEKQKWEEKYHLSAHEVETLKIETTYQIQQLESEVSRLRQAGLDTLKQYNDTIRSKLKQLECNILEHVQENRKLEQQNADQSDMMQILHQEVNELHEDHESVLIKLKGLEQDVTVWQEKYKEKKKQIHEMENALVHGRQQVENQDENLELVKSENRKLQYHMDMMA</sequence>
<dbReference type="EMBL" id="CM047590">
    <property type="protein sequence ID" value="KAI9919402.1"/>
    <property type="molecule type" value="Genomic_DNA"/>
</dbReference>
<comment type="caution">
    <text evidence="1">The sequence shown here is derived from an EMBL/GenBank/DDBJ whole genome shotgun (WGS) entry which is preliminary data.</text>
</comment>
<organism evidence="1 2">
    <name type="scientific">Peronosclerospora sorghi</name>
    <dbReference type="NCBI Taxonomy" id="230839"/>
    <lineage>
        <taxon>Eukaryota</taxon>
        <taxon>Sar</taxon>
        <taxon>Stramenopiles</taxon>
        <taxon>Oomycota</taxon>
        <taxon>Peronosporomycetes</taxon>
        <taxon>Peronosporales</taxon>
        <taxon>Peronosporaceae</taxon>
        <taxon>Peronosclerospora</taxon>
    </lineage>
</organism>
<name>A0ACC0WKW5_9STRA</name>
<evidence type="ECO:0000313" key="1">
    <source>
        <dbReference type="EMBL" id="KAI9919402.1"/>
    </source>
</evidence>
<evidence type="ECO:0000313" key="2">
    <source>
        <dbReference type="Proteomes" id="UP001163321"/>
    </source>
</evidence>
<keyword evidence="2" id="KW-1185">Reference proteome</keyword>
<dbReference type="Proteomes" id="UP001163321">
    <property type="component" value="Chromosome 11"/>
</dbReference>
<protein>
    <submittedName>
        <fullName evidence="1">Uncharacterized protein</fullName>
    </submittedName>
</protein>